<reference evidence="1" key="2">
    <citation type="journal article" date="2023" name="BMC Genomics">
        <title>Pest status, molecular evolution, and epigenetic factors derived from the genome assembly of Frankliniella fusca, a thysanopteran phytovirus vector.</title>
        <authorList>
            <person name="Catto M.A."/>
            <person name="Labadie P.E."/>
            <person name="Jacobson A.L."/>
            <person name="Kennedy G.G."/>
            <person name="Srinivasan R."/>
            <person name="Hunt B.G."/>
        </authorList>
    </citation>
    <scope>NUCLEOTIDE SEQUENCE</scope>
    <source>
        <strain evidence="1">PL_HMW_Pooled</strain>
    </source>
</reference>
<evidence type="ECO:0000313" key="1">
    <source>
        <dbReference type="EMBL" id="KAK3910620.1"/>
    </source>
</evidence>
<sequence length="163" mass="18029">MPRPSSAQRRQHRRHANASGCLPCQGLFSRTKVMCSILAESVHFEERLCIVRDIIKLWADGHEVVVSRKGEIGNRKEGVDQIVAASANGDSSQKEARISVTFAQVHSGSQAADKEFKKPTEKMKCLSQEFINQPGDNSKIELIIFGDEIVTDNEGDDIVSDGY</sequence>
<dbReference type="AlphaFoldDB" id="A0AAE1GZ96"/>
<organism evidence="1 2">
    <name type="scientific">Frankliniella fusca</name>
    <dbReference type="NCBI Taxonomy" id="407009"/>
    <lineage>
        <taxon>Eukaryota</taxon>
        <taxon>Metazoa</taxon>
        <taxon>Ecdysozoa</taxon>
        <taxon>Arthropoda</taxon>
        <taxon>Hexapoda</taxon>
        <taxon>Insecta</taxon>
        <taxon>Pterygota</taxon>
        <taxon>Neoptera</taxon>
        <taxon>Paraneoptera</taxon>
        <taxon>Thysanoptera</taxon>
        <taxon>Terebrantia</taxon>
        <taxon>Thripoidea</taxon>
        <taxon>Thripidae</taxon>
        <taxon>Frankliniella</taxon>
    </lineage>
</organism>
<evidence type="ECO:0000313" key="2">
    <source>
        <dbReference type="Proteomes" id="UP001219518"/>
    </source>
</evidence>
<gene>
    <name evidence="1" type="ORF">KUF71_020434</name>
</gene>
<dbReference type="Proteomes" id="UP001219518">
    <property type="component" value="Unassembled WGS sequence"/>
</dbReference>
<comment type="caution">
    <text evidence="1">The sequence shown here is derived from an EMBL/GenBank/DDBJ whole genome shotgun (WGS) entry which is preliminary data.</text>
</comment>
<proteinExistence type="predicted"/>
<name>A0AAE1GZ96_9NEOP</name>
<accession>A0AAE1GZ96</accession>
<reference evidence="1" key="1">
    <citation type="submission" date="2021-07" db="EMBL/GenBank/DDBJ databases">
        <authorList>
            <person name="Catto M.A."/>
            <person name="Jacobson A."/>
            <person name="Kennedy G."/>
            <person name="Labadie P."/>
            <person name="Hunt B.G."/>
            <person name="Srinivasan R."/>
        </authorList>
    </citation>
    <scope>NUCLEOTIDE SEQUENCE</scope>
    <source>
        <strain evidence="1">PL_HMW_Pooled</strain>
        <tissue evidence="1">Head</tissue>
    </source>
</reference>
<dbReference type="EMBL" id="JAHWGI010000182">
    <property type="protein sequence ID" value="KAK3910620.1"/>
    <property type="molecule type" value="Genomic_DNA"/>
</dbReference>
<keyword evidence="2" id="KW-1185">Reference proteome</keyword>
<protein>
    <submittedName>
        <fullName evidence="1">Glutamyl-tRNA(Gln) amidotransferase subunit A, mitochondrial</fullName>
    </submittedName>
</protein>